<feature type="domain" description="Serine aminopeptidase S33" evidence="1">
    <location>
        <begin position="115"/>
        <end position="151"/>
    </location>
</feature>
<organism evidence="2 3">
    <name type="scientific">Eschrichtius robustus</name>
    <name type="common">California gray whale</name>
    <name type="synonym">Eschrichtius gibbosus</name>
    <dbReference type="NCBI Taxonomy" id="9764"/>
    <lineage>
        <taxon>Eukaryota</taxon>
        <taxon>Metazoa</taxon>
        <taxon>Chordata</taxon>
        <taxon>Craniata</taxon>
        <taxon>Vertebrata</taxon>
        <taxon>Euteleostomi</taxon>
        <taxon>Mammalia</taxon>
        <taxon>Eutheria</taxon>
        <taxon>Laurasiatheria</taxon>
        <taxon>Artiodactyla</taxon>
        <taxon>Whippomorpha</taxon>
        <taxon>Cetacea</taxon>
        <taxon>Mysticeti</taxon>
        <taxon>Eschrichtiidae</taxon>
        <taxon>Eschrichtius</taxon>
    </lineage>
</organism>
<keyword evidence="3" id="KW-1185">Reference proteome</keyword>
<dbReference type="AlphaFoldDB" id="A0AB34H3I8"/>
<gene>
    <name evidence="2" type="ORF">J1605_006431</name>
</gene>
<dbReference type="Proteomes" id="UP001159641">
    <property type="component" value="Unassembled WGS sequence"/>
</dbReference>
<evidence type="ECO:0000259" key="1">
    <source>
        <dbReference type="Pfam" id="PF12146"/>
    </source>
</evidence>
<name>A0AB34H3I8_ESCRO</name>
<proteinExistence type="predicted"/>
<dbReference type="InterPro" id="IPR022742">
    <property type="entry name" value="Hydrolase_4"/>
</dbReference>
<dbReference type="EMBL" id="JAIQCJ010001995">
    <property type="protein sequence ID" value="KAJ8786211.1"/>
    <property type="molecule type" value="Genomic_DNA"/>
</dbReference>
<accession>A0AB34H3I8</accession>
<evidence type="ECO:0000313" key="3">
    <source>
        <dbReference type="Proteomes" id="UP001159641"/>
    </source>
</evidence>
<reference evidence="2 3" key="1">
    <citation type="submission" date="2022-11" db="EMBL/GenBank/DDBJ databases">
        <title>Whole genome sequence of Eschrichtius robustus ER-17-0199.</title>
        <authorList>
            <person name="Bruniche-Olsen A."/>
            <person name="Black A.N."/>
            <person name="Fields C.J."/>
            <person name="Walden K."/>
            <person name="Dewoody J.A."/>
        </authorList>
    </citation>
    <scope>NUCLEOTIDE SEQUENCE [LARGE SCALE GENOMIC DNA]</scope>
    <source>
        <strain evidence="2">ER-17-0199</strain>
        <tissue evidence="2">Blubber</tissue>
    </source>
</reference>
<sequence>MSPGHEEQPWEIWGRVLRGEGPKTLRWEELALLKNGWKPLVRTGGLAPWVGPMEDPPYASTCRSELPGLPQPAAGDTVVTRDLVFDSPLMLREPCPALDTASVACAFLTAISRPCRALVFVSHGAGEHCGRYDELARMLVGLELLVFAHDHERALVSPTGLQTMPCSVQVPYTAQCGLRMLPKHSDQENTWLSCSQRMAFMPTGTSSSSRAQQEAVQSSPSCCSYTAGARTASRGQGQLQGRQEI</sequence>
<dbReference type="Pfam" id="PF12146">
    <property type="entry name" value="Hydrolase_4"/>
    <property type="match status" value="1"/>
</dbReference>
<evidence type="ECO:0000313" key="2">
    <source>
        <dbReference type="EMBL" id="KAJ8786211.1"/>
    </source>
</evidence>
<comment type="caution">
    <text evidence="2">The sequence shown here is derived from an EMBL/GenBank/DDBJ whole genome shotgun (WGS) entry which is preliminary data.</text>
</comment>
<protein>
    <recommendedName>
        <fullName evidence="1">Serine aminopeptidase S33 domain-containing protein</fullName>
    </recommendedName>
</protein>